<protein>
    <submittedName>
        <fullName evidence="4">Bifunctional diguanylate cyclase/phosphodiesterase</fullName>
    </submittedName>
</protein>
<feature type="transmembrane region" description="Helical" evidence="1">
    <location>
        <begin position="139"/>
        <end position="158"/>
    </location>
</feature>
<evidence type="ECO:0000313" key="5">
    <source>
        <dbReference type="Proteomes" id="UP001597475"/>
    </source>
</evidence>
<organism evidence="4 5">
    <name type="scientific">Deinococcus taklimakanensis</name>
    <dbReference type="NCBI Taxonomy" id="536443"/>
    <lineage>
        <taxon>Bacteria</taxon>
        <taxon>Thermotogati</taxon>
        <taxon>Deinococcota</taxon>
        <taxon>Deinococci</taxon>
        <taxon>Deinococcales</taxon>
        <taxon>Deinococcaceae</taxon>
        <taxon>Deinococcus</taxon>
    </lineage>
</organism>
<dbReference type="Pfam" id="PF00563">
    <property type="entry name" value="EAL"/>
    <property type="match status" value="1"/>
</dbReference>
<dbReference type="InterPro" id="IPR000160">
    <property type="entry name" value="GGDEF_dom"/>
</dbReference>
<dbReference type="Proteomes" id="UP001597475">
    <property type="component" value="Unassembled WGS sequence"/>
</dbReference>
<feature type="transmembrane region" description="Helical" evidence="1">
    <location>
        <begin position="21"/>
        <end position="39"/>
    </location>
</feature>
<proteinExistence type="predicted"/>
<feature type="domain" description="EAL" evidence="2">
    <location>
        <begin position="383"/>
        <end position="635"/>
    </location>
</feature>
<dbReference type="InterPro" id="IPR050706">
    <property type="entry name" value="Cyclic-di-GMP_PDE-like"/>
</dbReference>
<keyword evidence="1" id="KW-0472">Membrane</keyword>
<sequence>MSKVGQDNTSWDDLEMTWHRMLISCLPLIIASCLGSIFLSTHDAWDSGIDLWLNISVLVVVVGVWLSTLSRRLDVSAVPKWLVYYPGLMMSAKLVLMALYLPDPTRQLEEVAQLLVWLSPVVAWATLSELPVNLRRAMVVILTGPSGLAGLLVWQAWARDGAPQPGHVGTLLQTSLASFMTLYGASVLRQRNDTLGRLRGERETLARLAYTDLLTGLPGRLRLNQDMSDLISGGPSGGSRGGVPFAVLFIDIDNFKVINDTLGHEKGDEVLRCAAAEMERHIPAGGGLYRISGDEFLALLPHHTAEQAIQVATELQRHIHEHAKSQQGVNLTLSIGLCLYPDDAQDAASLLRHADSAMYSVKRSGRSQVRRYHAQQDSVTERDQVLSRDLGQAIARQELHLVYQPIFVLDTGQVVKAEALLRWTHRELGRISPAEFIPIAERSGLIMDLGRWVLVEACRHAREWPEIKLSVNVSAVQLLRADFVQTLQEILAAGGVSPKQLELELTETALIYDDDCAAQAVLKLRELGVCVTMDDFGSGYSNLMRLQSMQISGLKVDRSITAELVAGPTRQFAEAVTQAAVTICLSLDIELTIEGIETPAHLEAVRSLGCQFGQGYGLAVPLTWDDLLRKYRDTQPAPAQALTP</sequence>
<keyword evidence="1" id="KW-0812">Transmembrane</keyword>
<keyword evidence="5" id="KW-1185">Reference proteome</keyword>
<dbReference type="SMART" id="SM00052">
    <property type="entry name" value="EAL"/>
    <property type="match status" value="1"/>
</dbReference>
<feature type="transmembrane region" description="Helical" evidence="1">
    <location>
        <begin position="81"/>
        <end position="102"/>
    </location>
</feature>
<accession>A0ABW5P0N4</accession>
<dbReference type="SMART" id="SM00267">
    <property type="entry name" value="GGDEF"/>
    <property type="match status" value="1"/>
</dbReference>
<dbReference type="PANTHER" id="PTHR33121:SF79">
    <property type="entry name" value="CYCLIC DI-GMP PHOSPHODIESTERASE PDED-RELATED"/>
    <property type="match status" value="1"/>
</dbReference>
<dbReference type="CDD" id="cd01949">
    <property type="entry name" value="GGDEF"/>
    <property type="match status" value="1"/>
</dbReference>
<name>A0ABW5P0N4_9DEIO</name>
<evidence type="ECO:0000259" key="2">
    <source>
        <dbReference type="PROSITE" id="PS50883"/>
    </source>
</evidence>
<dbReference type="PROSITE" id="PS50883">
    <property type="entry name" value="EAL"/>
    <property type="match status" value="1"/>
</dbReference>
<dbReference type="PANTHER" id="PTHR33121">
    <property type="entry name" value="CYCLIC DI-GMP PHOSPHODIESTERASE PDEF"/>
    <property type="match status" value="1"/>
</dbReference>
<keyword evidence="1" id="KW-1133">Transmembrane helix</keyword>
<gene>
    <name evidence="4" type="ORF">ACFSR9_01210</name>
</gene>
<feature type="transmembrane region" description="Helical" evidence="1">
    <location>
        <begin position="114"/>
        <end position="132"/>
    </location>
</feature>
<dbReference type="PROSITE" id="PS50887">
    <property type="entry name" value="GGDEF"/>
    <property type="match status" value="1"/>
</dbReference>
<dbReference type="SUPFAM" id="SSF55073">
    <property type="entry name" value="Nucleotide cyclase"/>
    <property type="match status" value="1"/>
</dbReference>
<dbReference type="Pfam" id="PF00990">
    <property type="entry name" value="GGDEF"/>
    <property type="match status" value="1"/>
</dbReference>
<feature type="transmembrane region" description="Helical" evidence="1">
    <location>
        <begin position="51"/>
        <end position="69"/>
    </location>
</feature>
<dbReference type="SUPFAM" id="SSF141868">
    <property type="entry name" value="EAL domain-like"/>
    <property type="match status" value="1"/>
</dbReference>
<dbReference type="InterPro" id="IPR029787">
    <property type="entry name" value="Nucleotide_cyclase"/>
</dbReference>
<dbReference type="InterPro" id="IPR043128">
    <property type="entry name" value="Rev_trsase/Diguanyl_cyclase"/>
</dbReference>
<dbReference type="Gene3D" id="3.30.70.270">
    <property type="match status" value="1"/>
</dbReference>
<dbReference type="CDD" id="cd01948">
    <property type="entry name" value="EAL"/>
    <property type="match status" value="1"/>
</dbReference>
<evidence type="ECO:0000259" key="3">
    <source>
        <dbReference type="PROSITE" id="PS50887"/>
    </source>
</evidence>
<evidence type="ECO:0000256" key="1">
    <source>
        <dbReference type="SAM" id="Phobius"/>
    </source>
</evidence>
<dbReference type="Gene3D" id="3.20.20.450">
    <property type="entry name" value="EAL domain"/>
    <property type="match status" value="1"/>
</dbReference>
<feature type="domain" description="GGDEF" evidence="3">
    <location>
        <begin position="243"/>
        <end position="374"/>
    </location>
</feature>
<dbReference type="InterPro" id="IPR001633">
    <property type="entry name" value="EAL_dom"/>
</dbReference>
<dbReference type="RefSeq" id="WP_386842269.1">
    <property type="nucleotide sequence ID" value="NZ_JBHUMK010000007.1"/>
</dbReference>
<dbReference type="EMBL" id="JBHUMK010000007">
    <property type="protein sequence ID" value="MFD2608060.1"/>
    <property type="molecule type" value="Genomic_DNA"/>
</dbReference>
<dbReference type="InterPro" id="IPR035919">
    <property type="entry name" value="EAL_sf"/>
</dbReference>
<comment type="caution">
    <text evidence="4">The sequence shown here is derived from an EMBL/GenBank/DDBJ whole genome shotgun (WGS) entry which is preliminary data.</text>
</comment>
<dbReference type="NCBIfam" id="TIGR00254">
    <property type="entry name" value="GGDEF"/>
    <property type="match status" value="1"/>
</dbReference>
<evidence type="ECO:0000313" key="4">
    <source>
        <dbReference type="EMBL" id="MFD2608060.1"/>
    </source>
</evidence>
<reference evidence="5" key="1">
    <citation type="journal article" date="2019" name="Int. J. Syst. Evol. Microbiol.">
        <title>The Global Catalogue of Microorganisms (GCM) 10K type strain sequencing project: providing services to taxonomists for standard genome sequencing and annotation.</title>
        <authorList>
            <consortium name="The Broad Institute Genomics Platform"/>
            <consortium name="The Broad Institute Genome Sequencing Center for Infectious Disease"/>
            <person name="Wu L."/>
            <person name="Ma J."/>
        </authorList>
    </citation>
    <scope>NUCLEOTIDE SEQUENCE [LARGE SCALE GENOMIC DNA]</scope>
    <source>
        <strain evidence="5">KCTC 33842</strain>
    </source>
</reference>
<dbReference type="PROSITE" id="PS51257">
    <property type="entry name" value="PROKAR_LIPOPROTEIN"/>
    <property type="match status" value="1"/>
</dbReference>